<reference evidence="2" key="1">
    <citation type="submission" date="2021-02" db="EMBL/GenBank/DDBJ databases">
        <authorList>
            <person name="Dougan E. K."/>
            <person name="Rhodes N."/>
            <person name="Thang M."/>
            <person name="Chan C."/>
        </authorList>
    </citation>
    <scope>NUCLEOTIDE SEQUENCE</scope>
</reference>
<dbReference type="Proteomes" id="UP000601435">
    <property type="component" value="Unassembled WGS sequence"/>
</dbReference>
<keyword evidence="1" id="KW-0472">Membrane</keyword>
<evidence type="ECO:0000313" key="3">
    <source>
        <dbReference type="Proteomes" id="UP000601435"/>
    </source>
</evidence>
<feature type="transmembrane region" description="Helical" evidence="1">
    <location>
        <begin position="249"/>
        <end position="270"/>
    </location>
</feature>
<keyword evidence="1" id="KW-0812">Transmembrane</keyword>
<keyword evidence="1" id="KW-1133">Transmembrane helix</keyword>
<proteinExistence type="predicted"/>
<organism evidence="2 3">
    <name type="scientific">Symbiodinium necroappetens</name>
    <dbReference type="NCBI Taxonomy" id="1628268"/>
    <lineage>
        <taxon>Eukaryota</taxon>
        <taxon>Sar</taxon>
        <taxon>Alveolata</taxon>
        <taxon>Dinophyceae</taxon>
        <taxon>Suessiales</taxon>
        <taxon>Symbiodiniaceae</taxon>
        <taxon>Symbiodinium</taxon>
    </lineage>
</organism>
<evidence type="ECO:0000256" key="1">
    <source>
        <dbReference type="SAM" id="Phobius"/>
    </source>
</evidence>
<sequence length="387" mass="43613">MKCYPHGFTYVWYRSRSGLHAHDGQVYAEATLVVPLIVAQTFAARLHSGQWQPQDRIFNKAFTASELEQEKKKVFPDVGGATETLQVPCDLYGLFVAEPLQLNVRIDGYVIFFLEMIRTVFFLAVNFGIQLMYVTRIHKINRQNEGAQCEPGKAYLQLVCIFVFATSIFKELRNCTDFLDLLIRCPVRESDGYVRVGVGSGCDGKHGAVLHSECEPSSSSFRDRLFKLARLYRCEQKDHLWSLGSMTGLWKLVCVIFVALPRIVLCLLLLKVASGFIARSTEESMVIDTVAALFISDIGTFMFHAFTTNSVKNNLRRMLPVEFTSNNCARLLSFFLVNFVLPIITVGLSVAMVWYLRSHCGPDQDFTSALRSSWDSSDILAVAVFTS</sequence>
<feature type="transmembrane region" description="Helical" evidence="1">
    <location>
        <begin position="290"/>
        <end position="311"/>
    </location>
</feature>
<gene>
    <name evidence="2" type="primary">PPT2</name>
    <name evidence="2" type="ORF">SNEC2469_LOCUS18618</name>
</gene>
<comment type="caution">
    <text evidence="2">The sequence shown here is derived from an EMBL/GenBank/DDBJ whole genome shotgun (WGS) entry which is preliminary data.</text>
</comment>
<feature type="transmembrane region" description="Helical" evidence="1">
    <location>
        <begin position="331"/>
        <end position="356"/>
    </location>
</feature>
<name>A0A812W4K3_9DINO</name>
<feature type="transmembrane region" description="Helical" evidence="1">
    <location>
        <begin position="109"/>
        <end position="133"/>
    </location>
</feature>
<dbReference type="EMBL" id="CAJNJA010031442">
    <property type="protein sequence ID" value="CAE7657351.1"/>
    <property type="molecule type" value="Genomic_DNA"/>
</dbReference>
<protein>
    <submittedName>
        <fullName evidence="2">PPT2 protein</fullName>
    </submittedName>
</protein>
<evidence type="ECO:0000313" key="2">
    <source>
        <dbReference type="EMBL" id="CAE7657351.1"/>
    </source>
</evidence>
<dbReference type="AlphaFoldDB" id="A0A812W4K3"/>
<dbReference type="OrthoDB" id="430622at2759"/>
<accession>A0A812W4K3</accession>
<keyword evidence="3" id="KW-1185">Reference proteome</keyword>